<dbReference type="CDD" id="cd07996">
    <property type="entry name" value="WGR_MMR_like"/>
    <property type="match status" value="1"/>
</dbReference>
<organism evidence="2 3">
    <name type="scientific">Phytomonospora endophytica</name>
    <dbReference type="NCBI Taxonomy" id="714109"/>
    <lineage>
        <taxon>Bacteria</taxon>
        <taxon>Bacillati</taxon>
        <taxon>Actinomycetota</taxon>
        <taxon>Actinomycetes</taxon>
        <taxon>Micromonosporales</taxon>
        <taxon>Micromonosporaceae</taxon>
        <taxon>Phytomonospora</taxon>
    </lineage>
</organism>
<keyword evidence="2" id="KW-0238">DNA-binding</keyword>
<dbReference type="GO" id="GO:0003677">
    <property type="term" value="F:DNA binding"/>
    <property type="evidence" value="ECO:0007669"/>
    <property type="project" value="UniProtKB-KW"/>
</dbReference>
<feature type="domain" description="WGR" evidence="1">
    <location>
        <begin position="1295"/>
        <end position="1352"/>
    </location>
</feature>
<gene>
    <name evidence="2" type="ORF">HNR73_002876</name>
</gene>
<dbReference type="InterPro" id="IPR049809">
    <property type="entry name" value="YehF/YfeS-like_WGR"/>
</dbReference>
<sequence length="1353" mass="148043">MAHPHGSLDRFYGMPVPPEVAAAITERLTEPGEPDPVTAHLRPNHAYFGAIDKTLAGFAIIDDHGDDYTLVDLRGGGAIWWQDHETREIHHRLNSIADWPSFLRDRDAGEDDGFGAHAVGEPPPHGRAVSTVELAGRYQWLVWLLAQPLTQHGRPIQSDTDLAGNAAGHYIEAWPSQKSARTALDAEIAGLGTDPHLAVYWLLHTSILAMDAERERVLAALDGPELVRSFAGTFGALGLDGDVPLVPGFRARRSMLAAHIRKDDLGDGPAAVLAAEISPGTHPLLRALDVAAALADESLDSATVAAAVDRMDDGLTRTALRALLDSRAPGTTHSPAADALVAALPSLTGSWTLANWALEWARPVTGDITALTAAVAWLLTKDSHQRAVLAAVRDVQERTGEPVFMTDNDLTRAEADGQVSSRVLKKIIDAPEDTAEILATVDDPALARVIARRVLMRGDTDTELLGAMSWAVRVVLDSGDADGVTLAASCLAMLPENEVEPLIEALAARVGSADDPVTEILLRLVLDTPDPDEGDFLAGMHAENIKKAALRALGPFAHEERIFGPFMAAAEGDGPRTALTPLWNELFYPLEPEHCVIPRLDADQAHRAIRAMIRSRLEHPSIQVRSSAGHQLYRFGHPAVEDFVIEALDRYGARYAASEPKGGRVFDHGQTEDDNLEDLVADLYAILRNLDTPAARTALIDRLFTERRSYWRAANALAETWNEAAHEAITARLRESRDHHAAGLYAYTLDRHVEKVWPLVSLLEEISGWDTPAGPPTDGFFAYALIVGIRAALDTGHYALVRRAWPLAQAIQAPAGPPHLRSWTSPFEDEDSRSRLAAALSGTADAARATLIEKGRAARVKGKPLARLKDEDLGTLTGATVALRLMHDKATGEVWFADTDGRAHAFDGYAVVPPPFTLVPGGPSALTGVTEVSERALFWTATASEFTELVRYRDTIAHSAGVNNGRFTTRVLRFAEGAHEAFARMRASLTAARLTETDPWYVPEKGAVHRGYHREHDSAVLFVHEGRIEYDGDFFPDRAAAVAAHERREIDLLAAGGALGCLEWVGSRRRPEDLTVAEWLDDRARDDSRDPVWHVEALAVFADGLREYGYLSHVPGLADLTVEIGSGVPDEEIAAYEATRRTPVPEVLRDFWRRVGHASWSIGGRGCRVLSPTEMLTRRPAADAVGAIYKAQSYRLNTDVYDELDVVAEKSDGELLTLLATDHETDDDRVFTHVYDHERHIWWERSLSWMLATSFLSEFTQAVKASTHLVERLYFGQHVNAAAESRYFEWRSGPDAKFWELYWDETNGVLATRYGRLGSPGKVSTKRMDPVKGAKKAASLVEAKTGAGYREIP</sequence>
<proteinExistence type="predicted"/>
<dbReference type="RefSeq" id="WP_184787861.1">
    <property type="nucleotide sequence ID" value="NZ_BONT01000059.1"/>
</dbReference>
<evidence type="ECO:0000313" key="3">
    <source>
        <dbReference type="Proteomes" id="UP000548476"/>
    </source>
</evidence>
<evidence type="ECO:0000313" key="2">
    <source>
        <dbReference type="EMBL" id="MBB6035022.1"/>
    </source>
</evidence>
<protein>
    <submittedName>
        <fullName evidence="2">Putative DNA-binding WGR domain protein</fullName>
    </submittedName>
</protein>
<dbReference type="Pfam" id="PF05406">
    <property type="entry name" value="WGR"/>
    <property type="match status" value="1"/>
</dbReference>
<dbReference type="EMBL" id="JACHGT010000005">
    <property type="protein sequence ID" value="MBB6035022.1"/>
    <property type="molecule type" value="Genomic_DNA"/>
</dbReference>
<evidence type="ECO:0000259" key="1">
    <source>
        <dbReference type="Pfam" id="PF05406"/>
    </source>
</evidence>
<comment type="caution">
    <text evidence="2">The sequence shown here is derived from an EMBL/GenBank/DDBJ whole genome shotgun (WGS) entry which is preliminary data.</text>
</comment>
<dbReference type="Proteomes" id="UP000548476">
    <property type="component" value="Unassembled WGS sequence"/>
</dbReference>
<keyword evidence="3" id="KW-1185">Reference proteome</keyword>
<dbReference type="InterPro" id="IPR008893">
    <property type="entry name" value="WGR_domain"/>
</dbReference>
<reference evidence="2 3" key="1">
    <citation type="submission" date="2020-08" db="EMBL/GenBank/DDBJ databases">
        <title>Genomic Encyclopedia of Type Strains, Phase IV (KMG-IV): sequencing the most valuable type-strain genomes for metagenomic binning, comparative biology and taxonomic classification.</title>
        <authorList>
            <person name="Goeker M."/>
        </authorList>
    </citation>
    <scope>NUCLEOTIDE SEQUENCE [LARGE SCALE GENOMIC DNA]</scope>
    <source>
        <strain evidence="2 3">YIM 65646</strain>
    </source>
</reference>
<dbReference type="Gene3D" id="2.20.140.10">
    <property type="entry name" value="WGR domain"/>
    <property type="match status" value="1"/>
</dbReference>
<name>A0A841FN86_9ACTN</name>
<accession>A0A841FN86</accession>